<gene>
    <name evidence="2" type="ORF">SopranoGao_62</name>
</gene>
<feature type="compositionally biased region" description="Basic residues" evidence="1">
    <location>
        <begin position="1"/>
        <end position="18"/>
    </location>
</feature>
<organism evidence="2 3">
    <name type="scientific">Klebsiella phage SopranoGao</name>
    <dbReference type="NCBI Taxonomy" id="2026944"/>
    <lineage>
        <taxon>Viruses</taxon>
        <taxon>Duplodnaviria</taxon>
        <taxon>Heunggongvirae</taxon>
        <taxon>Uroviricota</taxon>
        <taxon>Caudoviricetes</taxon>
        <taxon>Lastavirus</taxon>
        <taxon>Lastavirus sopranogao</taxon>
    </lineage>
</organism>
<proteinExistence type="predicted"/>
<feature type="region of interest" description="Disordered" evidence="1">
    <location>
        <begin position="1"/>
        <end position="25"/>
    </location>
</feature>
<evidence type="ECO:0000313" key="2">
    <source>
        <dbReference type="EMBL" id="ASV45085.1"/>
    </source>
</evidence>
<dbReference type="EMBL" id="MF612073">
    <property type="protein sequence ID" value="ASV45085.1"/>
    <property type="molecule type" value="Genomic_DNA"/>
</dbReference>
<feature type="region of interest" description="Disordered" evidence="1">
    <location>
        <begin position="61"/>
        <end position="81"/>
    </location>
</feature>
<reference evidence="2 3" key="1">
    <citation type="submission" date="2017-08" db="EMBL/GenBank/DDBJ databases">
        <authorList>
            <person name="de Groot N.N."/>
        </authorList>
    </citation>
    <scope>NUCLEOTIDE SEQUENCE [LARGE SCALE GENOMIC DNA]</scope>
</reference>
<keyword evidence="3" id="KW-1185">Reference proteome</keyword>
<evidence type="ECO:0000313" key="3">
    <source>
        <dbReference type="Proteomes" id="UP000224252"/>
    </source>
</evidence>
<protein>
    <submittedName>
        <fullName evidence="2">Uncharacterized protein</fullName>
    </submittedName>
</protein>
<sequence length="81" mass="9054">MLKKRHLGAPAQPKHHIGAKVNYRDHRGKEVRGTIVSATANWFGYHDGEAFTLTYALTHPTSSRHEHHGDDDIIGEVTEGK</sequence>
<evidence type="ECO:0000256" key="1">
    <source>
        <dbReference type="SAM" id="MobiDB-lite"/>
    </source>
</evidence>
<name>A0A248SKY6_9CAUD</name>
<accession>A0A248SKY6</accession>
<dbReference type="Proteomes" id="UP000224252">
    <property type="component" value="Segment"/>
</dbReference>